<accession>A0A7S0DBP7</accession>
<evidence type="ECO:0000313" key="2">
    <source>
        <dbReference type="EMBL" id="CAD8449122.1"/>
    </source>
</evidence>
<sequence length="229" mass="24946">MTHPDGKFSIQTPPVSSIPNVVVAARTFTPDCFDDHSNTSESESMQLSGGRPSPPSTDVPFVVDLPEYSPQTDENSAEEERKSRGDPERDNGAKPRGNPEVSYGATRIMVPDSSIVASGVDEKHTETVLAEERPQEETSEVRDDGASLAGLVDINAAMSTETTIGEGHLNEILEIQVDREAEVDNIDVRAAVNPDEEVPVHVLRLDASEELTPPRGQHQIPVDARRRLF</sequence>
<feature type="compositionally biased region" description="Basic and acidic residues" evidence="1">
    <location>
        <begin position="78"/>
        <end position="93"/>
    </location>
</feature>
<feature type="region of interest" description="Disordered" evidence="1">
    <location>
        <begin position="30"/>
        <end position="105"/>
    </location>
</feature>
<dbReference type="AlphaFoldDB" id="A0A7S0DBP7"/>
<reference evidence="2" key="1">
    <citation type="submission" date="2021-01" db="EMBL/GenBank/DDBJ databases">
        <authorList>
            <person name="Corre E."/>
            <person name="Pelletier E."/>
            <person name="Niang G."/>
            <person name="Scheremetjew M."/>
            <person name="Finn R."/>
            <person name="Kale V."/>
            <person name="Holt S."/>
            <person name="Cochrane G."/>
            <person name="Meng A."/>
            <person name="Brown T."/>
            <person name="Cohen L."/>
        </authorList>
    </citation>
    <scope>NUCLEOTIDE SEQUENCE</scope>
    <source>
        <strain evidence="2">CCMP2058</strain>
    </source>
</reference>
<name>A0A7S0DBP7_9EUKA</name>
<organism evidence="2">
    <name type="scientific">Amorphochlora amoebiformis</name>
    <dbReference type="NCBI Taxonomy" id="1561963"/>
    <lineage>
        <taxon>Eukaryota</taxon>
        <taxon>Sar</taxon>
        <taxon>Rhizaria</taxon>
        <taxon>Cercozoa</taxon>
        <taxon>Chlorarachniophyceae</taxon>
        <taxon>Amorphochlora</taxon>
    </lineage>
</organism>
<gene>
    <name evidence="2" type="ORF">LAMO00422_LOCUS9861</name>
</gene>
<protein>
    <submittedName>
        <fullName evidence="2">Uncharacterized protein</fullName>
    </submittedName>
</protein>
<proteinExistence type="predicted"/>
<evidence type="ECO:0000256" key="1">
    <source>
        <dbReference type="SAM" id="MobiDB-lite"/>
    </source>
</evidence>
<dbReference type="EMBL" id="HBEM01014335">
    <property type="protein sequence ID" value="CAD8449122.1"/>
    <property type="molecule type" value="Transcribed_RNA"/>
</dbReference>